<evidence type="ECO:0000259" key="7">
    <source>
        <dbReference type="PROSITE" id="PS51387"/>
    </source>
</evidence>
<sequence>MNRRELLVGGVLTPMAHWIGPGPVAAAQGASNSSETFRRTRPSDPQWPSAASWNRLNGQTDGHLIAVKSPLAACQDSPSGPACRDVFKGLKNPYYIGDDPALTQTTGYLDAWASQPSVYAVAARTTGDVVAAVNFARDNNLRLVVRGGGHSYLGTSSAPDSLMIWTRAMHGITLHDSFVPQGCLDPRQPAVTIGAGAIWMHVYNKVTTRGGRYVQGGGCGTVGVAGLVQGGGFGSYSKNYGIAAASLLEAEIVTADGVVRIANARSNPDLFWALRGGGGGTFGVVTRLTLRTHELPDVFGFASMTIRAASDASFRKLVGAFIDLYAERLHNPHWGEIVNIKPGNVLDIQLSFQGLDKPQADELWRPFIRFVTEAEGEFTFTRPPSIRTGPAAHRWDAAYIRQRAPQAILSDDRPGAPAENVFWAANLSEAGHFIHGFESLWLPASLLSGVERPRLVEALLAAAHHATVELHFQKGLAGGSEAAIASARETAMNPAVIDAFVLAIIASEGPPAYSGLSGHEPDLADAHKNATGIAKAVGELRKVAPDGGAYLAESSFFEPKWQQAYWGPNYKRLLEIKQKYDPAGLFFVRHGVGSDDWSDDGFTRLATRP</sequence>
<feature type="domain" description="FAD-binding PCMH-type" evidence="7">
    <location>
        <begin position="112"/>
        <end position="295"/>
    </location>
</feature>
<accession>A0A1H4Q2I1</accession>
<comment type="similarity">
    <text evidence="2">Belongs to the oxygen-dependent FAD-linked oxidoreductase family.</text>
</comment>
<dbReference type="InterPro" id="IPR016166">
    <property type="entry name" value="FAD-bd_PCMH"/>
</dbReference>
<dbReference type="SUPFAM" id="SSF56176">
    <property type="entry name" value="FAD-binding/transporter-associated domain-like"/>
    <property type="match status" value="1"/>
</dbReference>
<keyword evidence="4" id="KW-0274">FAD</keyword>
<name>A0A1H4Q2I1_9BRAD</name>
<dbReference type="Pfam" id="PF08031">
    <property type="entry name" value="BBE"/>
    <property type="match status" value="1"/>
</dbReference>
<dbReference type="Gene3D" id="3.40.462.20">
    <property type="match status" value="1"/>
</dbReference>
<dbReference type="RefSeq" id="WP_092114653.1">
    <property type="nucleotide sequence ID" value="NZ_FNTH01000001.1"/>
</dbReference>
<evidence type="ECO:0000256" key="6">
    <source>
        <dbReference type="SAM" id="MobiDB-lite"/>
    </source>
</evidence>
<evidence type="ECO:0000313" key="9">
    <source>
        <dbReference type="Proteomes" id="UP000198992"/>
    </source>
</evidence>
<keyword evidence="3" id="KW-0285">Flavoprotein</keyword>
<evidence type="ECO:0000256" key="2">
    <source>
        <dbReference type="ARBA" id="ARBA00005466"/>
    </source>
</evidence>
<feature type="region of interest" description="Disordered" evidence="6">
    <location>
        <begin position="27"/>
        <end position="49"/>
    </location>
</feature>
<evidence type="ECO:0000256" key="3">
    <source>
        <dbReference type="ARBA" id="ARBA00022630"/>
    </source>
</evidence>
<dbReference type="GO" id="GO:0071949">
    <property type="term" value="F:FAD binding"/>
    <property type="evidence" value="ECO:0007669"/>
    <property type="project" value="InterPro"/>
</dbReference>
<dbReference type="EMBL" id="FNTH01000001">
    <property type="protein sequence ID" value="SEC13811.1"/>
    <property type="molecule type" value="Genomic_DNA"/>
</dbReference>
<dbReference type="Gene3D" id="3.30.465.10">
    <property type="match status" value="2"/>
</dbReference>
<dbReference type="InterPro" id="IPR036318">
    <property type="entry name" value="FAD-bd_PCMH-like_sf"/>
</dbReference>
<protein>
    <submittedName>
        <fullName evidence="8">FAD/FMN-containing dehydrogenase</fullName>
    </submittedName>
</protein>
<organism evidence="8 9">
    <name type="scientific">Bradyrhizobium erythrophlei</name>
    <dbReference type="NCBI Taxonomy" id="1437360"/>
    <lineage>
        <taxon>Bacteria</taxon>
        <taxon>Pseudomonadati</taxon>
        <taxon>Pseudomonadota</taxon>
        <taxon>Alphaproteobacteria</taxon>
        <taxon>Hyphomicrobiales</taxon>
        <taxon>Nitrobacteraceae</taxon>
        <taxon>Bradyrhizobium</taxon>
    </lineage>
</organism>
<evidence type="ECO:0000256" key="5">
    <source>
        <dbReference type="ARBA" id="ARBA00023002"/>
    </source>
</evidence>
<dbReference type="Pfam" id="PF01565">
    <property type="entry name" value="FAD_binding_4"/>
    <property type="match status" value="1"/>
</dbReference>
<dbReference type="AlphaFoldDB" id="A0A1H4Q2I1"/>
<dbReference type="Proteomes" id="UP000198992">
    <property type="component" value="Unassembled WGS sequence"/>
</dbReference>
<dbReference type="PANTHER" id="PTHR42973">
    <property type="entry name" value="BINDING OXIDOREDUCTASE, PUTATIVE (AFU_ORTHOLOGUE AFUA_1G17690)-RELATED"/>
    <property type="match status" value="1"/>
</dbReference>
<dbReference type="PROSITE" id="PS51387">
    <property type="entry name" value="FAD_PCMH"/>
    <property type="match status" value="1"/>
</dbReference>
<dbReference type="PANTHER" id="PTHR42973:SF39">
    <property type="entry name" value="FAD-BINDING PCMH-TYPE DOMAIN-CONTAINING PROTEIN"/>
    <property type="match status" value="1"/>
</dbReference>
<dbReference type="InterPro" id="IPR016169">
    <property type="entry name" value="FAD-bd_PCMH_sub2"/>
</dbReference>
<dbReference type="InterPro" id="IPR012951">
    <property type="entry name" value="BBE"/>
</dbReference>
<gene>
    <name evidence="8" type="ORF">SAMN05444164_1120</name>
</gene>
<proteinExistence type="inferred from homology"/>
<dbReference type="GO" id="GO:0016491">
    <property type="term" value="F:oxidoreductase activity"/>
    <property type="evidence" value="ECO:0007669"/>
    <property type="project" value="UniProtKB-KW"/>
</dbReference>
<evidence type="ECO:0000256" key="1">
    <source>
        <dbReference type="ARBA" id="ARBA00001974"/>
    </source>
</evidence>
<dbReference type="InterPro" id="IPR006094">
    <property type="entry name" value="Oxid_FAD_bind_N"/>
</dbReference>
<comment type="cofactor">
    <cofactor evidence="1">
        <name>FAD</name>
        <dbReference type="ChEBI" id="CHEBI:57692"/>
    </cofactor>
</comment>
<keyword evidence="5" id="KW-0560">Oxidoreductase</keyword>
<reference evidence="8 9" key="1">
    <citation type="submission" date="2016-10" db="EMBL/GenBank/DDBJ databases">
        <authorList>
            <person name="de Groot N.N."/>
        </authorList>
    </citation>
    <scope>NUCLEOTIDE SEQUENCE [LARGE SCALE GENOMIC DNA]</scope>
    <source>
        <strain evidence="8 9">MT12</strain>
    </source>
</reference>
<dbReference type="OrthoDB" id="9775082at2"/>
<evidence type="ECO:0000256" key="4">
    <source>
        <dbReference type="ARBA" id="ARBA00022827"/>
    </source>
</evidence>
<dbReference type="InterPro" id="IPR050416">
    <property type="entry name" value="FAD-linked_Oxidoreductase"/>
</dbReference>
<evidence type="ECO:0000313" key="8">
    <source>
        <dbReference type="EMBL" id="SEC13811.1"/>
    </source>
</evidence>